<accession>A0A9D4LIV6</accession>
<dbReference type="EMBL" id="JAIWYP010000003">
    <property type="protein sequence ID" value="KAH3859505.1"/>
    <property type="molecule type" value="Genomic_DNA"/>
</dbReference>
<comment type="caution">
    <text evidence="1">The sequence shown here is derived from an EMBL/GenBank/DDBJ whole genome shotgun (WGS) entry which is preliminary data.</text>
</comment>
<keyword evidence="2" id="KW-1185">Reference proteome</keyword>
<evidence type="ECO:0000313" key="1">
    <source>
        <dbReference type="EMBL" id="KAH3859505.1"/>
    </source>
</evidence>
<dbReference type="AlphaFoldDB" id="A0A9D4LIV6"/>
<dbReference type="Proteomes" id="UP000828390">
    <property type="component" value="Unassembled WGS sequence"/>
</dbReference>
<gene>
    <name evidence="1" type="ORF">DPMN_102322</name>
</gene>
<reference evidence="1" key="2">
    <citation type="submission" date="2020-11" db="EMBL/GenBank/DDBJ databases">
        <authorList>
            <person name="McCartney M.A."/>
            <person name="Auch B."/>
            <person name="Kono T."/>
            <person name="Mallez S."/>
            <person name="Becker A."/>
            <person name="Gohl D.M."/>
            <person name="Silverstein K.A.T."/>
            <person name="Koren S."/>
            <person name="Bechman K.B."/>
            <person name="Herman A."/>
            <person name="Abrahante J.E."/>
            <person name="Garbe J."/>
        </authorList>
    </citation>
    <scope>NUCLEOTIDE SEQUENCE</scope>
    <source>
        <strain evidence="1">Duluth1</strain>
        <tissue evidence="1">Whole animal</tissue>
    </source>
</reference>
<proteinExistence type="predicted"/>
<organism evidence="1 2">
    <name type="scientific">Dreissena polymorpha</name>
    <name type="common">Zebra mussel</name>
    <name type="synonym">Mytilus polymorpha</name>
    <dbReference type="NCBI Taxonomy" id="45954"/>
    <lineage>
        <taxon>Eukaryota</taxon>
        <taxon>Metazoa</taxon>
        <taxon>Spiralia</taxon>
        <taxon>Lophotrochozoa</taxon>
        <taxon>Mollusca</taxon>
        <taxon>Bivalvia</taxon>
        <taxon>Autobranchia</taxon>
        <taxon>Heteroconchia</taxon>
        <taxon>Euheterodonta</taxon>
        <taxon>Imparidentia</taxon>
        <taxon>Neoheterodontei</taxon>
        <taxon>Myida</taxon>
        <taxon>Dreissenoidea</taxon>
        <taxon>Dreissenidae</taxon>
        <taxon>Dreissena</taxon>
    </lineage>
</organism>
<protein>
    <submittedName>
        <fullName evidence="1">Uncharacterized protein</fullName>
    </submittedName>
</protein>
<sequence>MNYHHSTPVVGKRYDIRDLSTSSIEDGKKRNKLLDSDIIKNSEVLTHVHESEADIETITNRMHELF</sequence>
<name>A0A9D4LIV6_DREPO</name>
<evidence type="ECO:0000313" key="2">
    <source>
        <dbReference type="Proteomes" id="UP000828390"/>
    </source>
</evidence>
<reference evidence="1" key="1">
    <citation type="journal article" date="2019" name="bioRxiv">
        <title>The Genome of the Zebra Mussel, Dreissena polymorpha: A Resource for Invasive Species Research.</title>
        <authorList>
            <person name="McCartney M.A."/>
            <person name="Auch B."/>
            <person name="Kono T."/>
            <person name="Mallez S."/>
            <person name="Zhang Y."/>
            <person name="Obille A."/>
            <person name="Becker A."/>
            <person name="Abrahante J.E."/>
            <person name="Garbe J."/>
            <person name="Badalamenti J.P."/>
            <person name="Herman A."/>
            <person name="Mangelson H."/>
            <person name="Liachko I."/>
            <person name="Sullivan S."/>
            <person name="Sone E.D."/>
            <person name="Koren S."/>
            <person name="Silverstein K.A.T."/>
            <person name="Beckman K.B."/>
            <person name="Gohl D.M."/>
        </authorList>
    </citation>
    <scope>NUCLEOTIDE SEQUENCE</scope>
    <source>
        <strain evidence="1">Duluth1</strain>
        <tissue evidence="1">Whole animal</tissue>
    </source>
</reference>